<sequence length="265" mass="28128">MLEELVASLALKAGAPAVECSPPSSAASHGVDALLGDIYSPVKGAHWTMDSSPLSPVQEGQPGAMVAMTCPTHPDTATVEMIEDATDVANRTPSPQMLSTDEPVRDTICGSELALPTSSSCHIVMVVRGTHEVLPLQLFPDASSPVKKVVANFVHDVCTEAPPPVLVASPPRRRSRQQPQDFTIRRSERLAKKSRHRATKPAVQAQNVKMRKLGLTSDTHPPDASSFQQFEEVFSSSLTVSHCEALDALLPAGMGTLATGVVTPV</sequence>
<name>A0A8T0PJU2_PANVG</name>
<evidence type="ECO:0000313" key="2">
    <source>
        <dbReference type="Proteomes" id="UP000823388"/>
    </source>
</evidence>
<protein>
    <submittedName>
        <fullName evidence="1">Uncharacterized protein</fullName>
    </submittedName>
</protein>
<organism evidence="1 2">
    <name type="scientific">Panicum virgatum</name>
    <name type="common">Blackwell switchgrass</name>
    <dbReference type="NCBI Taxonomy" id="38727"/>
    <lineage>
        <taxon>Eukaryota</taxon>
        <taxon>Viridiplantae</taxon>
        <taxon>Streptophyta</taxon>
        <taxon>Embryophyta</taxon>
        <taxon>Tracheophyta</taxon>
        <taxon>Spermatophyta</taxon>
        <taxon>Magnoliopsida</taxon>
        <taxon>Liliopsida</taxon>
        <taxon>Poales</taxon>
        <taxon>Poaceae</taxon>
        <taxon>PACMAD clade</taxon>
        <taxon>Panicoideae</taxon>
        <taxon>Panicodae</taxon>
        <taxon>Paniceae</taxon>
        <taxon>Panicinae</taxon>
        <taxon>Panicum</taxon>
        <taxon>Panicum sect. Hiantes</taxon>
    </lineage>
</organism>
<dbReference type="EMBL" id="CM029051">
    <property type="protein sequence ID" value="KAG2561158.1"/>
    <property type="molecule type" value="Genomic_DNA"/>
</dbReference>
<reference evidence="1" key="1">
    <citation type="submission" date="2020-05" db="EMBL/GenBank/DDBJ databases">
        <title>WGS assembly of Panicum virgatum.</title>
        <authorList>
            <person name="Lovell J.T."/>
            <person name="Jenkins J."/>
            <person name="Shu S."/>
            <person name="Juenger T.E."/>
            <person name="Schmutz J."/>
        </authorList>
    </citation>
    <scope>NUCLEOTIDE SEQUENCE</scope>
    <source>
        <strain evidence="1">AP13</strain>
    </source>
</reference>
<gene>
    <name evidence="1" type="ORF">PVAP13_8KG111609</name>
</gene>
<comment type="caution">
    <text evidence="1">The sequence shown here is derived from an EMBL/GenBank/DDBJ whole genome shotgun (WGS) entry which is preliminary data.</text>
</comment>
<dbReference type="AlphaFoldDB" id="A0A8T0PJU2"/>
<keyword evidence="2" id="KW-1185">Reference proteome</keyword>
<accession>A0A8T0PJU2</accession>
<dbReference type="Proteomes" id="UP000823388">
    <property type="component" value="Chromosome 8K"/>
</dbReference>
<proteinExistence type="predicted"/>
<evidence type="ECO:0000313" key="1">
    <source>
        <dbReference type="EMBL" id="KAG2561158.1"/>
    </source>
</evidence>